<name>A0ABD1SYB5_9LAMI</name>
<proteinExistence type="predicted"/>
<reference evidence="3" key="1">
    <citation type="submission" date="2024-07" db="EMBL/GenBank/DDBJ databases">
        <title>Two chromosome-level genome assemblies of Korean endemic species Abeliophyllum distichum and Forsythia ovata (Oleaceae).</title>
        <authorList>
            <person name="Jang H."/>
        </authorList>
    </citation>
    <scope>NUCLEOTIDE SEQUENCE [LARGE SCALE GENOMIC DNA]</scope>
</reference>
<dbReference type="AlphaFoldDB" id="A0ABD1SYB5"/>
<gene>
    <name evidence="2" type="ORF">Adt_21086</name>
</gene>
<dbReference type="EMBL" id="JBFOLK010000006">
    <property type="protein sequence ID" value="KAL2505465.1"/>
    <property type="molecule type" value="Genomic_DNA"/>
</dbReference>
<organism evidence="2 3">
    <name type="scientific">Abeliophyllum distichum</name>
    <dbReference type="NCBI Taxonomy" id="126358"/>
    <lineage>
        <taxon>Eukaryota</taxon>
        <taxon>Viridiplantae</taxon>
        <taxon>Streptophyta</taxon>
        <taxon>Embryophyta</taxon>
        <taxon>Tracheophyta</taxon>
        <taxon>Spermatophyta</taxon>
        <taxon>Magnoliopsida</taxon>
        <taxon>eudicotyledons</taxon>
        <taxon>Gunneridae</taxon>
        <taxon>Pentapetalae</taxon>
        <taxon>asterids</taxon>
        <taxon>lamiids</taxon>
        <taxon>Lamiales</taxon>
        <taxon>Oleaceae</taxon>
        <taxon>Forsythieae</taxon>
        <taxon>Abeliophyllum</taxon>
    </lineage>
</organism>
<dbReference type="Proteomes" id="UP001604336">
    <property type="component" value="Unassembled WGS sequence"/>
</dbReference>
<evidence type="ECO:0000313" key="3">
    <source>
        <dbReference type="Proteomes" id="UP001604336"/>
    </source>
</evidence>
<feature type="region of interest" description="Disordered" evidence="1">
    <location>
        <begin position="26"/>
        <end position="51"/>
    </location>
</feature>
<evidence type="ECO:0000313" key="2">
    <source>
        <dbReference type="EMBL" id="KAL2505465.1"/>
    </source>
</evidence>
<accession>A0ABD1SYB5</accession>
<keyword evidence="3" id="KW-1185">Reference proteome</keyword>
<sequence>MGQTKEERTTTAKKVGTAPVGADISNLCTSAPGDQRTRRSAHQCRSGDLHSSIDQSTDPVICASCTGPGDLCRSAQSWRSVLLSMQIRAWIRKRTDLVLDTHTAALDPARSGAGSACSDDTQIRPDVRTIGAQILSDLCHRCGVVVFLADVIGFRPWCFTDGLDVVFALVKKIAQGRKRPLFG</sequence>
<comment type="caution">
    <text evidence="2">The sequence shown here is derived from an EMBL/GenBank/DDBJ whole genome shotgun (WGS) entry which is preliminary data.</text>
</comment>
<evidence type="ECO:0000256" key="1">
    <source>
        <dbReference type="SAM" id="MobiDB-lite"/>
    </source>
</evidence>
<protein>
    <submittedName>
        <fullName evidence="2">Uncharacterized protein</fullName>
    </submittedName>
</protein>